<keyword evidence="3" id="KW-1185">Reference proteome</keyword>
<feature type="transmembrane region" description="Helical" evidence="1">
    <location>
        <begin position="23"/>
        <end position="46"/>
    </location>
</feature>
<evidence type="ECO:0000313" key="3">
    <source>
        <dbReference type="Proteomes" id="UP001458880"/>
    </source>
</evidence>
<comment type="caution">
    <text evidence="2">The sequence shown here is derived from an EMBL/GenBank/DDBJ whole genome shotgun (WGS) entry which is preliminary data.</text>
</comment>
<evidence type="ECO:0000313" key="2">
    <source>
        <dbReference type="EMBL" id="KAK9751405.1"/>
    </source>
</evidence>
<organism evidence="2 3">
    <name type="scientific">Popillia japonica</name>
    <name type="common">Japanese beetle</name>
    <dbReference type="NCBI Taxonomy" id="7064"/>
    <lineage>
        <taxon>Eukaryota</taxon>
        <taxon>Metazoa</taxon>
        <taxon>Ecdysozoa</taxon>
        <taxon>Arthropoda</taxon>
        <taxon>Hexapoda</taxon>
        <taxon>Insecta</taxon>
        <taxon>Pterygota</taxon>
        <taxon>Neoptera</taxon>
        <taxon>Endopterygota</taxon>
        <taxon>Coleoptera</taxon>
        <taxon>Polyphaga</taxon>
        <taxon>Scarabaeiformia</taxon>
        <taxon>Scarabaeidae</taxon>
        <taxon>Rutelinae</taxon>
        <taxon>Popillia</taxon>
    </lineage>
</organism>
<dbReference type="Proteomes" id="UP001458880">
    <property type="component" value="Unassembled WGS sequence"/>
</dbReference>
<keyword evidence="1" id="KW-1133">Transmembrane helix</keyword>
<proteinExistence type="predicted"/>
<dbReference type="EMBL" id="JASPKY010000028">
    <property type="protein sequence ID" value="KAK9751405.1"/>
    <property type="molecule type" value="Genomic_DNA"/>
</dbReference>
<sequence>MNIDLTPLKCTLYIDSISTEIPLLYSTLIIKLPINITLFGSVAVNWRMMQYSVSLSNYSNADTILEHGISIKLSRVRLVLSAGPGRFQHSPVLNDGITLRANTFTVYNRLLSERAFHPHLFV</sequence>
<gene>
    <name evidence="2" type="ORF">QE152_g5004</name>
</gene>
<evidence type="ECO:0000256" key="1">
    <source>
        <dbReference type="SAM" id="Phobius"/>
    </source>
</evidence>
<dbReference type="AlphaFoldDB" id="A0AAW1MRC4"/>
<keyword evidence="1" id="KW-0812">Transmembrane</keyword>
<accession>A0AAW1MRC4</accession>
<reference evidence="2 3" key="1">
    <citation type="journal article" date="2024" name="BMC Genomics">
        <title>De novo assembly and annotation of Popillia japonica's genome with initial clues to its potential as an invasive pest.</title>
        <authorList>
            <person name="Cucini C."/>
            <person name="Boschi S."/>
            <person name="Funari R."/>
            <person name="Cardaioli E."/>
            <person name="Iannotti N."/>
            <person name="Marturano G."/>
            <person name="Paoli F."/>
            <person name="Bruttini M."/>
            <person name="Carapelli A."/>
            <person name="Frati F."/>
            <person name="Nardi F."/>
        </authorList>
    </citation>
    <scope>NUCLEOTIDE SEQUENCE [LARGE SCALE GENOMIC DNA]</scope>
    <source>
        <strain evidence="2">DMR45628</strain>
    </source>
</reference>
<keyword evidence="1" id="KW-0472">Membrane</keyword>
<protein>
    <submittedName>
        <fullName evidence="2">Uncharacterized protein</fullName>
    </submittedName>
</protein>
<name>A0AAW1MRC4_POPJA</name>